<dbReference type="KEGG" id="alim:106529945"/>
<comment type="subcellular location">
    <subcellularLocation>
        <location evidence="1">Secreted</location>
    </subcellularLocation>
</comment>
<dbReference type="SMART" id="SM00110">
    <property type="entry name" value="C1Q"/>
    <property type="match status" value="1"/>
</dbReference>
<dbReference type="PANTHER" id="PTHR22923">
    <property type="entry name" value="CEREBELLIN-RELATED"/>
    <property type="match status" value="1"/>
</dbReference>
<feature type="domain" description="C1q" evidence="5">
    <location>
        <begin position="85"/>
        <end position="223"/>
    </location>
</feature>
<keyword evidence="6" id="KW-1185">Reference proteome</keyword>
<evidence type="ECO:0000256" key="1">
    <source>
        <dbReference type="ARBA" id="ARBA00004613"/>
    </source>
</evidence>
<evidence type="ECO:0000259" key="5">
    <source>
        <dbReference type="PROSITE" id="PS50871"/>
    </source>
</evidence>
<dbReference type="GeneID" id="106529945"/>
<dbReference type="PANTHER" id="PTHR22923:SF102">
    <property type="entry name" value="CEREBELLIN 13-RELATED"/>
    <property type="match status" value="1"/>
</dbReference>
<proteinExistence type="predicted"/>
<evidence type="ECO:0000313" key="6">
    <source>
        <dbReference type="Proteomes" id="UP000192220"/>
    </source>
</evidence>
<evidence type="ECO:0000256" key="2">
    <source>
        <dbReference type="ARBA" id="ARBA00022525"/>
    </source>
</evidence>
<dbReference type="InterPro" id="IPR001073">
    <property type="entry name" value="C1q_dom"/>
</dbReference>
<gene>
    <name evidence="7" type="primary">LOC106529945</name>
</gene>
<keyword evidence="2" id="KW-0964">Secreted</keyword>
<dbReference type="GO" id="GO:0005576">
    <property type="term" value="C:extracellular region"/>
    <property type="evidence" value="ECO:0007669"/>
    <property type="project" value="UniProtKB-SubCell"/>
</dbReference>
<feature type="coiled-coil region" evidence="4">
    <location>
        <begin position="16"/>
        <end position="64"/>
    </location>
</feature>
<dbReference type="AlphaFoldDB" id="A0A2I4CLR8"/>
<dbReference type="SUPFAM" id="SSF49842">
    <property type="entry name" value="TNF-like"/>
    <property type="match status" value="1"/>
</dbReference>
<keyword evidence="3" id="KW-0732">Signal</keyword>
<accession>A0A2I4CLR8</accession>
<keyword evidence="4" id="KW-0175">Coiled coil</keyword>
<name>A0A2I4CLR8_AUSLI</name>
<protein>
    <submittedName>
        <fullName evidence="7">Complement C1q and tumor necrosis factor-related protein 9A</fullName>
    </submittedName>
</protein>
<dbReference type="InterPro" id="IPR050822">
    <property type="entry name" value="Cerebellin_Synaptic_Org"/>
</dbReference>
<organism evidence="6 7">
    <name type="scientific">Austrofundulus limnaeus</name>
    <name type="common">Annual killifish</name>
    <dbReference type="NCBI Taxonomy" id="52670"/>
    <lineage>
        <taxon>Eukaryota</taxon>
        <taxon>Metazoa</taxon>
        <taxon>Chordata</taxon>
        <taxon>Craniata</taxon>
        <taxon>Vertebrata</taxon>
        <taxon>Euteleostomi</taxon>
        <taxon>Actinopterygii</taxon>
        <taxon>Neopterygii</taxon>
        <taxon>Teleostei</taxon>
        <taxon>Neoteleostei</taxon>
        <taxon>Acanthomorphata</taxon>
        <taxon>Ovalentaria</taxon>
        <taxon>Atherinomorphae</taxon>
        <taxon>Cyprinodontiformes</taxon>
        <taxon>Rivulidae</taxon>
        <taxon>Austrofundulus</taxon>
    </lineage>
</organism>
<dbReference type="InParanoid" id="A0A2I4CLR8"/>
<dbReference type="RefSeq" id="XP_013880931.1">
    <property type="nucleotide sequence ID" value="XM_014025477.1"/>
</dbReference>
<reference evidence="7" key="1">
    <citation type="submission" date="2025-08" db="UniProtKB">
        <authorList>
            <consortium name="RefSeq"/>
        </authorList>
    </citation>
    <scope>IDENTIFICATION</scope>
    <source>
        <strain evidence="7">Quisiro</strain>
        <tissue evidence="7">Liver</tissue>
    </source>
</reference>
<dbReference type="PRINTS" id="PR00007">
    <property type="entry name" value="COMPLEMNTC1Q"/>
</dbReference>
<evidence type="ECO:0000256" key="4">
    <source>
        <dbReference type="SAM" id="Coils"/>
    </source>
</evidence>
<sequence length="223" mass="25070">MKDDKEELQSDIWEELRNLRYVFTEQRAELERLTERVTAADRLAQALQEEITAQAAELAVIQQTVSTVQESVSDNLDHLVELQLQQEGKVAFSTSLYKTGEGITHHSIFATLVFKNVFTNYGNHYNSISGHFTAPFGGVYYFRFTGHTAHATDSMVLKLVKNEEPIVCSGDRRTTATDPEDNAANGAVLQLQTGDLVSIQMVGMVWDDQYHRTTFSGFLLFAL</sequence>
<dbReference type="InterPro" id="IPR008983">
    <property type="entry name" value="Tumour_necrosis_fac-like_dom"/>
</dbReference>
<dbReference type="OrthoDB" id="6154955at2759"/>
<evidence type="ECO:0000313" key="7">
    <source>
        <dbReference type="RefSeq" id="XP_013880931.1"/>
    </source>
</evidence>
<dbReference type="PROSITE" id="PS50871">
    <property type="entry name" value="C1Q"/>
    <property type="match status" value="1"/>
</dbReference>
<dbReference type="Proteomes" id="UP000192220">
    <property type="component" value="Unplaced"/>
</dbReference>
<evidence type="ECO:0000256" key="3">
    <source>
        <dbReference type="ARBA" id="ARBA00022729"/>
    </source>
</evidence>
<dbReference type="Gene3D" id="2.60.120.40">
    <property type="match status" value="1"/>
</dbReference>
<dbReference type="Pfam" id="PF00386">
    <property type="entry name" value="C1q"/>
    <property type="match status" value="1"/>
</dbReference>